<proteinExistence type="predicted"/>
<evidence type="ECO:0000313" key="4">
    <source>
        <dbReference type="Proteomes" id="UP000677804"/>
    </source>
</evidence>
<keyword evidence="4" id="KW-1185">Reference proteome</keyword>
<organism evidence="3 4">
    <name type="scientific">Cellulomonas wangleii</name>
    <dbReference type="NCBI Taxonomy" id="2816956"/>
    <lineage>
        <taxon>Bacteria</taxon>
        <taxon>Bacillati</taxon>
        <taxon>Actinomycetota</taxon>
        <taxon>Actinomycetes</taxon>
        <taxon>Micrococcales</taxon>
        <taxon>Cellulomonadaceae</taxon>
        <taxon>Cellulomonas</taxon>
    </lineage>
</organism>
<dbReference type="RefSeq" id="WP_207340552.1">
    <property type="nucleotide sequence ID" value="NZ_CP074405.1"/>
</dbReference>
<evidence type="ECO:0000313" key="3">
    <source>
        <dbReference type="EMBL" id="QVI63077.1"/>
    </source>
</evidence>
<feature type="region of interest" description="Disordered" evidence="2">
    <location>
        <begin position="266"/>
        <end position="290"/>
    </location>
</feature>
<accession>A0ABX8DAI3</accession>
<sequence>MTDSPFGLWTQESDHAQSRRISELTGELESLHRSLQVQNRTASALRSDLASLRGSIETRLTRLSEAFDAFVELSSLRDQLSLVAGPALVRQAARARLVALGTPAGGDGPVLDVSGAPAAPGYWLADAVAALGPDDEGAAQRAAAIDLRRTATFLTVAGAACGRADLVARWAPDALGTLDATRPVTRAQRVLWLAAAEGRLGPAARTALVERLTAAVADVPDATAEEAVAAWTEQLKGAPYRGSSVAGAPEVAEVRRGADGLGRLQELMTPPPAAGTDAAGDAPADDSGPDPLVTELVDVLRALIDEGAEQESHLMARVAELEAVVTGREAPGPPWDAAADDLLALLRADALERRDPVGDVARAACAPWVLRAADRLLATAEVPAPEVLEATAAGLTLRARAGRAEVEGTAQALARASTPPQPVTPRSTRLTAGLAAGTALLWVMTAVTRGDAQWLLVVSAFALTITVGARGMLHAVGRRNEAERAARAVAAVRREADRLLARVESVAAEIARHRHSAQESHAQVRAGLTTTPGGTATTPGPAPYGDPDGAPVAGPGDALPPATAVGVRVGEASDVVDGA</sequence>
<evidence type="ECO:0000256" key="1">
    <source>
        <dbReference type="SAM" id="Coils"/>
    </source>
</evidence>
<name>A0ABX8DAI3_9CELL</name>
<evidence type="ECO:0000256" key="2">
    <source>
        <dbReference type="SAM" id="MobiDB-lite"/>
    </source>
</evidence>
<gene>
    <name evidence="3" type="ORF">KG103_03925</name>
</gene>
<dbReference type="Proteomes" id="UP000677804">
    <property type="component" value="Chromosome"/>
</dbReference>
<feature type="region of interest" description="Disordered" evidence="2">
    <location>
        <begin position="514"/>
        <end position="566"/>
    </location>
</feature>
<keyword evidence="1" id="KW-0175">Coiled coil</keyword>
<feature type="compositionally biased region" description="Low complexity" evidence="2">
    <location>
        <begin position="526"/>
        <end position="562"/>
    </location>
</feature>
<reference evidence="3 4" key="1">
    <citation type="submission" date="2021-05" db="EMBL/GenBank/DDBJ databases">
        <title>Novel species in genus Cellulomonas.</title>
        <authorList>
            <person name="Zhang G."/>
        </authorList>
    </citation>
    <scope>NUCLEOTIDE SEQUENCE [LARGE SCALE GENOMIC DNA]</scope>
    <source>
        <strain evidence="4">zg-ZUI222</strain>
    </source>
</reference>
<protein>
    <submittedName>
        <fullName evidence="3">Uncharacterized protein</fullName>
    </submittedName>
</protein>
<dbReference type="EMBL" id="CP074405">
    <property type="protein sequence ID" value="QVI63077.1"/>
    <property type="molecule type" value="Genomic_DNA"/>
</dbReference>
<feature type="coiled-coil region" evidence="1">
    <location>
        <begin position="482"/>
        <end position="509"/>
    </location>
</feature>